<dbReference type="CDD" id="cd00560">
    <property type="entry name" value="PanC"/>
    <property type="match status" value="1"/>
</dbReference>
<comment type="catalytic activity">
    <reaction evidence="8 9">
        <text>(R)-pantoate + beta-alanine + ATP = (R)-pantothenate + AMP + diphosphate + H(+)</text>
        <dbReference type="Rhea" id="RHEA:10912"/>
        <dbReference type="ChEBI" id="CHEBI:15378"/>
        <dbReference type="ChEBI" id="CHEBI:15980"/>
        <dbReference type="ChEBI" id="CHEBI:29032"/>
        <dbReference type="ChEBI" id="CHEBI:30616"/>
        <dbReference type="ChEBI" id="CHEBI:33019"/>
        <dbReference type="ChEBI" id="CHEBI:57966"/>
        <dbReference type="ChEBI" id="CHEBI:456215"/>
        <dbReference type="EC" id="6.3.2.1"/>
    </reaction>
</comment>
<dbReference type="GO" id="GO:0005524">
    <property type="term" value="F:ATP binding"/>
    <property type="evidence" value="ECO:0007669"/>
    <property type="project" value="UniProtKB-KW"/>
</dbReference>
<feature type="binding site" evidence="9">
    <location>
        <position position="61"/>
    </location>
    <ligand>
        <name>(R)-pantoate</name>
        <dbReference type="ChEBI" id="CHEBI:15980"/>
    </ligand>
</feature>
<evidence type="ECO:0000256" key="8">
    <source>
        <dbReference type="ARBA" id="ARBA00048258"/>
    </source>
</evidence>
<feature type="binding site" evidence="9">
    <location>
        <position position="176"/>
    </location>
    <ligand>
        <name>ATP</name>
        <dbReference type="ChEBI" id="CHEBI:30616"/>
    </ligand>
</feature>
<dbReference type="GO" id="GO:0005829">
    <property type="term" value="C:cytosol"/>
    <property type="evidence" value="ECO:0007669"/>
    <property type="project" value="TreeGrafter"/>
</dbReference>
<dbReference type="Proteomes" id="UP000193006">
    <property type="component" value="Chromosome"/>
</dbReference>
<dbReference type="InterPro" id="IPR014729">
    <property type="entry name" value="Rossmann-like_a/b/a_fold"/>
</dbReference>
<dbReference type="Gene3D" id="3.40.50.620">
    <property type="entry name" value="HUPs"/>
    <property type="match status" value="1"/>
</dbReference>
<dbReference type="Gene3D" id="3.30.1300.10">
    <property type="entry name" value="Pantoate-beta-alanine ligase, C-terminal domain"/>
    <property type="match status" value="1"/>
</dbReference>
<name>A0A1X9MCN2_9BACI</name>
<evidence type="ECO:0000256" key="3">
    <source>
        <dbReference type="ARBA" id="ARBA00022490"/>
    </source>
</evidence>
<comment type="subcellular location">
    <subcellularLocation>
        <location evidence="9">Cytoplasm</location>
    </subcellularLocation>
</comment>
<comment type="miscellaneous">
    <text evidence="9">The reaction proceeds by a bi uni uni bi ping pong mechanism.</text>
</comment>
<evidence type="ECO:0000256" key="4">
    <source>
        <dbReference type="ARBA" id="ARBA00022598"/>
    </source>
</evidence>
<comment type="similarity">
    <text evidence="2 9">Belongs to the pantothenate synthetase family.</text>
</comment>
<dbReference type="HAMAP" id="MF_00158">
    <property type="entry name" value="PanC"/>
    <property type="match status" value="1"/>
</dbReference>
<keyword evidence="6 9" id="KW-0547">Nucleotide-binding</keyword>
<evidence type="ECO:0000256" key="2">
    <source>
        <dbReference type="ARBA" id="ARBA00009256"/>
    </source>
</evidence>
<proteinExistence type="inferred from homology"/>
<keyword evidence="5 9" id="KW-0566">Pantothenate biosynthesis</keyword>
<dbReference type="FunFam" id="3.40.50.620:FF:000013">
    <property type="entry name" value="Pantothenate synthetase"/>
    <property type="match status" value="1"/>
</dbReference>
<dbReference type="KEGG" id="bkw:BkAM31D_11165"/>
<evidence type="ECO:0000256" key="7">
    <source>
        <dbReference type="ARBA" id="ARBA00022840"/>
    </source>
</evidence>
<dbReference type="InterPro" id="IPR004821">
    <property type="entry name" value="Cyt_trans-like"/>
</dbReference>
<dbReference type="PANTHER" id="PTHR21299">
    <property type="entry name" value="CYTIDYLATE KINASE/PANTOATE-BETA-ALANINE LIGASE"/>
    <property type="match status" value="1"/>
</dbReference>
<feature type="binding site" evidence="9">
    <location>
        <begin position="30"/>
        <end position="37"/>
    </location>
    <ligand>
        <name>ATP</name>
        <dbReference type="ChEBI" id="CHEBI:30616"/>
    </ligand>
</feature>
<protein>
    <recommendedName>
        <fullName evidence="9">Pantothenate synthetase</fullName>
        <shortName evidence="9">PS</shortName>
        <ecNumber evidence="9">6.3.2.1</ecNumber>
    </recommendedName>
    <alternativeName>
        <fullName evidence="9">Pantoate--beta-alanine ligase</fullName>
    </alternativeName>
    <alternativeName>
        <fullName evidence="9">Pantoate-activating enzyme</fullName>
    </alternativeName>
</protein>
<dbReference type="Pfam" id="PF02569">
    <property type="entry name" value="Pantoate_ligase"/>
    <property type="match status" value="1"/>
</dbReference>
<evidence type="ECO:0000313" key="11">
    <source>
        <dbReference type="Proteomes" id="UP000193006"/>
    </source>
</evidence>
<dbReference type="NCBIfam" id="TIGR00125">
    <property type="entry name" value="cyt_tran_rel"/>
    <property type="match status" value="1"/>
</dbReference>
<keyword evidence="4 9" id="KW-0436">Ligase</keyword>
<feature type="active site" description="Proton donor" evidence="9">
    <location>
        <position position="37"/>
    </location>
</feature>
<dbReference type="UniPathway" id="UPA00028">
    <property type="reaction ID" value="UER00005"/>
</dbReference>
<dbReference type="STRING" id="199441.BkAM31D_11165"/>
<keyword evidence="7 9" id="KW-0067">ATP-binding</keyword>
<accession>A0A1X9MCN2</accession>
<dbReference type="InterPro" id="IPR042176">
    <property type="entry name" value="Pantoate_ligase_C"/>
</dbReference>
<keyword evidence="11" id="KW-1185">Reference proteome</keyword>
<dbReference type="GO" id="GO:0015940">
    <property type="term" value="P:pantothenate biosynthetic process"/>
    <property type="evidence" value="ECO:0007669"/>
    <property type="project" value="UniProtKB-UniRule"/>
</dbReference>
<evidence type="ECO:0000256" key="5">
    <source>
        <dbReference type="ARBA" id="ARBA00022655"/>
    </source>
</evidence>
<evidence type="ECO:0000313" key="10">
    <source>
        <dbReference type="EMBL" id="ARK30340.1"/>
    </source>
</evidence>
<dbReference type="SUPFAM" id="SSF52374">
    <property type="entry name" value="Nucleotidylyl transferase"/>
    <property type="match status" value="1"/>
</dbReference>
<feature type="binding site" evidence="9">
    <location>
        <position position="61"/>
    </location>
    <ligand>
        <name>beta-alanine</name>
        <dbReference type="ChEBI" id="CHEBI:57966"/>
    </ligand>
</feature>
<dbReference type="RefSeq" id="WP_066151461.1">
    <property type="nucleotide sequence ID" value="NZ_CP020814.1"/>
</dbReference>
<dbReference type="AlphaFoldDB" id="A0A1X9MCN2"/>
<evidence type="ECO:0000256" key="6">
    <source>
        <dbReference type="ARBA" id="ARBA00022741"/>
    </source>
</evidence>
<dbReference type="EMBL" id="CP020814">
    <property type="protein sequence ID" value="ARK30340.1"/>
    <property type="molecule type" value="Genomic_DNA"/>
</dbReference>
<dbReference type="PANTHER" id="PTHR21299:SF1">
    <property type="entry name" value="PANTOATE--BETA-ALANINE LIGASE"/>
    <property type="match status" value="1"/>
</dbReference>
<gene>
    <name evidence="9 10" type="primary">panC</name>
    <name evidence="10" type="ORF">BkAM31D_11165</name>
</gene>
<comment type="pathway">
    <text evidence="1 9">Cofactor biosynthesis; (R)-pantothenate biosynthesis; (R)-pantothenate from (R)-pantoate and beta-alanine: step 1/1.</text>
</comment>
<evidence type="ECO:0000256" key="1">
    <source>
        <dbReference type="ARBA" id="ARBA00004990"/>
    </source>
</evidence>
<feature type="binding site" evidence="9">
    <location>
        <position position="153"/>
    </location>
    <ligand>
        <name>(R)-pantoate</name>
        <dbReference type="ChEBI" id="CHEBI:15980"/>
    </ligand>
</feature>
<feature type="binding site" evidence="9">
    <location>
        <begin position="147"/>
        <end position="150"/>
    </location>
    <ligand>
        <name>ATP</name>
        <dbReference type="ChEBI" id="CHEBI:30616"/>
    </ligand>
</feature>
<dbReference type="EC" id="6.3.2.1" evidence="9"/>
<dbReference type="NCBIfam" id="TIGR00018">
    <property type="entry name" value="panC"/>
    <property type="match status" value="1"/>
</dbReference>
<sequence>MKIIETIEKVRREVQNAKSKGQTVGFVPTMGYLHEGHLSLIDEARKKHDIVVVSIFVNPLQFGPNEDLDRYPRDIERDERLANGAGADLLFYPSVDEMYPVEMPMTIHVNKGVDVLCGASRPGHFDGVATVVMKLFQIVQPTEAFFGQKDAQQVAIIMNMVSAFNIPVDIVICQTIREEDGLAKSSRNVYLSDGERNEASFLYRTLLYGKELIENGERIPQLVLDKMNTKLQSGSGKLDYLSILRYPSLDRPEELNGTIILAIAYQYKNARLIDNLILEI</sequence>
<reference evidence="10 11" key="1">
    <citation type="submission" date="2017-04" db="EMBL/GenBank/DDBJ databases">
        <title>Bacillus krulwichiae AM31D Genome sequencing and assembly.</title>
        <authorList>
            <person name="Krulwich T.A."/>
            <person name="Anastor L."/>
            <person name="Ehrlich R."/>
            <person name="Ehrlich G.D."/>
            <person name="Janto B."/>
        </authorList>
    </citation>
    <scope>NUCLEOTIDE SEQUENCE [LARGE SCALE GENOMIC DNA]</scope>
    <source>
        <strain evidence="10 11">AM31D</strain>
    </source>
</reference>
<organism evidence="10 11">
    <name type="scientific">Halalkalibacter krulwichiae</name>
    <dbReference type="NCBI Taxonomy" id="199441"/>
    <lineage>
        <taxon>Bacteria</taxon>
        <taxon>Bacillati</taxon>
        <taxon>Bacillota</taxon>
        <taxon>Bacilli</taxon>
        <taxon>Bacillales</taxon>
        <taxon>Bacillaceae</taxon>
        <taxon>Halalkalibacter</taxon>
    </lineage>
</organism>
<evidence type="ECO:0000256" key="9">
    <source>
        <dbReference type="HAMAP-Rule" id="MF_00158"/>
    </source>
</evidence>
<dbReference type="InterPro" id="IPR003721">
    <property type="entry name" value="Pantoate_ligase"/>
</dbReference>
<comment type="subunit">
    <text evidence="9">Homodimer.</text>
</comment>
<dbReference type="GO" id="GO:0004592">
    <property type="term" value="F:pantoate-beta-alanine ligase activity"/>
    <property type="evidence" value="ECO:0007669"/>
    <property type="project" value="UniProtKB-UniRule"/>
</dbReference>
<keyword evidence="3 9" id="KW-0963">Cytoplasm</keyword>
<comment type="function">
    <text evidence="9">Catalyzes the condensation of pantoate with beta-alanine in an ATP-dependent reaction via a pantoyl-adenylate intermediate.</text>
</comment>
<feature type="binding site" evidence="9">
    <location>
        <begin position="184"/>
        <end position="187"/>
    </location>
    <ligand>
        <name>ATP</name>
        <dbReference type="ChEBI" id="CHEBI:30616"/>
    </ligand>
</feature>